<keyword evidence="8 9" id="KW-0804">Transcription</keyword>
<evidence type="ECO:0000256" key="7">
    <source>
        <dbReference type="ARBA" id="ARBA00023159"/>
    </source>
</evidence>
<feature type="domain" description="Response regulatory" evidence="12">
    <location>
        <begin position="6"/>
        <end position="127"/>
    </location>
</feature>
<dbReference type="InterPro" id="IPR024187">
    <property type="entry name" value="Sig_transdc_resp-reg_cit/mal"/>
</dbReference>
<dbReference type="Gene3D" id="3.40.50.2300">
    <property type="match status" value="1"/>
</dbReference>
<evidence type="ECO:0000259" key="12">
    <source>
        <dbReference type="PROSITE" id="PS50110"/>
    </source>
</evidence>
<gene>
    <name evidence="13" type="ORF">C884_01717</name>
</gene>
<protein>
    <recommendedName>
        <fullName evidence="9">Transcriptional regulatory protein</fullName>
    </recommendedName>
</protein>
<keyword evidence="2 9" id="KW-0963">Cytoplasm</keyword>
<keyword evidence="5 9" id="KW-0805">Transcription regulation</keyword>
<feature type="compositionally biased region" description="Basic and acidic residues" evidence="11">
    <location>
        <begin position="222"/>
        <end position="231"/>
    </location>
</feature>
<dbReference type="SUPFAM" id="SSF52172">
    <property type="entry name" value="CheY-like"/>
    <property type="match status" value="1"/>
</dbReference>
<evidence type="ECO:0000256" key="1">
    <source>
        <dbReference type="ARBA" id="ARBA00004496"/>
    </source>
</evidence>
<feature type="modified residue" description="4-aspartylphosphate" evidence="10">
    <location>
        <position position="62"/>
    </location>
</feature>
<keyword evidence="6 9" id="KW-0238">DNA-binding</keyword>
<dbReference type="PANTHER" id="PTHR45526:SF1">
    <property type="entry name" value="TRANSCRIPTIONAL REGULATORY PROTEIN DCUR-RELATED"/>
    <property type="match status" value="1"/>
</dbReference>
<dbReference type="InterPro" id="IPR051271">
    <property type="entry name" value="2C-system_Tx_regulators"/>
</dbReference>
<dbReference type="RefSeq" id="WP_006215817.1">
    <property type="nucleotide sequence ID" value="NZ_ANHZ02000035.1"/>
</dbReference>
<dbReference type="GO" id="GO:0000156">
    <property type="term" value="F:phosphorelay response regulator activity"/>
    <property type="evidence" value="ECO:0007669"/>
    <property type="project" value="TreeGrafter"/>
</dbReference>
<comment type="caution">
    <text evidence="13">The sequence shown here is derived from an EMBL/GenBank/DDBJ whole genome shotgun (WGS) entry which is preliminary data.</text>
</comment>
<keyword evidence="14" id="KW-1185">Reference proteome</keyword>
<keyword evidence="4 9" id="KW-0902">Two-component regulatory system</keyword>
<name>M2X8P9_9MICC</name>
<evidence type="ECO:0000313" key="13">
    <source>
        <dbReference type="EMBL" id="EME35501.1"/>
    </source>
</evidence>
<feature type="region of interest" description="Disordered" evidence="11">
    <location>
        <begin position="212"/>
        <end position="231"/>
    </location>
</feature>
<organism evidence="13 14">
    <name type="scientific">Kocuria palustris PEL</name>
    <dbReference type="NCBI Taxonomy" id="1236550"/>
    <lineage>
        <taxon>Bacteria</taxon>
        <taxon>Bacillati</taxon>
        <taxon>Actinomycetota</taxon>
        <taxon>Actinomycetes</taxon>
        <taxon>Micrococcales</taxon>
        <taxon>Micrococcaceae</taxon>
        <taxon>Kocuria</taxon>
    </lineage>
</organism>
<keyword evidence="3 10" id="KW-0597">Phosphoprotein</keyword>
<dbReference type="GO" id="GO:0003700">
    <property type="term" value="F:DNA-binding transcription factor activity"/>
    <property type="evidence" value="ECO:0007669"/>
    <property type="project" value="InterPro"/>
</dbReference>
<evidence type="ECO:0000256" key="11">
    <source>
        <dbReference type="SAM" id="MobiDB-lite"/>
    </source>
</evidence>
<dbReference type="PROSITE" id="PS50110">
    <property type="entry name" value="RESPONSE_REGULATORY"/>
    <property type="match status" value="1"/>
</dbReference>
<evidence type="ECO:0000256" key="9">
    <source>
        <dbReference type="PIRNR" id="PIRNR006171"/>
    </source>
</evidence>
<dbReference type="InterPro" id="IPR001789">
    <property type="entry name" value="Sig_transdc_resp-reg_receiver"/>
</dbReference>
<evidence type="ECO:0000256" key="2">
    <source>
        <dbReference type="ARBA" id="ARBA00022490"/>
    </source>
</evidence>
<dbReference type="GO" id="GO:0003677">
    <property type="term" value="F:DNA binding"/>
    <property type="evidence" value="ECO:0007669"/>
    <property type="project" value="UniProtKB-KW"/>
</dbReference>
<dbReference type="Proteomes" id="UP000009877">
    <property type="component" value="Unassembled WGS sequence"/>
</dbReference>
<keyword evidence="7 9" id="KW-0010">Activator</keyword>
<dbReference type="PIRSF" id="PIRSF006171">
    <property type="entry name" value="RR_citrat_malat"/>
    <property type="match status" value="1"/>
</dbReference>
<dbReference type="GO" id="GO:0005737">
    <property type="term" value="C:cytoplasm"/>
    <property type="evidence" value="ECO:0007669"/>
    <property type="project" value="UniProtKB-SubCell"/>
</dbReference>
<evidence type="ECO:0000256" key="3">
    <source>
        <dbReference type="ARBA" id="ARBA00022553"/>
    </source>
</evidence>
<dbReference type="PANTHER" id="PTHR45526">
    <property type="entry name" value="TRANSCRIPTIONAL REGULATORY PROTEIN DPIA"/>
    <property type="match status" value="1"/>
</dbReference>
<evidence type="ECO:0000256" key="5">
    <source>
        <dbReference type="ARBA" id="ARBA00023015"/>
    </source>
</evidence>
<dbReference type="EMBL" id="ANHZ02000035">
    <property type="protein sequence ID" value="EME35501.1"/>
    <property type="molecule type" value="Genomic_DNA"/>
</dbReference>
<proteinExistence type="predicted"/>
<evidence type="ECO:0000256" key="6">
    <source>
        <dbReference type="ARBA" id="ARBA00023125"/>
    </source>
</evidence>
<sequence length="231" mass="25354">MSRELRVVVVEDEPLTRDAHLRFVQQVPGFEAAGSAATAAEALRAVSSLRREGRPADLLLLDVNLPDATGIDVARRLRAAGEDVDILAVTAHRDVETVRAAASLGVVGYLVKPFTREQLLHRLAAYQQYRTSLRGEQPLDQEAIDRALDGLRPFAASGSPKGLSPETLERVAQELAALPWQSAAEVAARTGISRVTARRYLEHLTEVDRAQRRARRGTVGRPEMEYRSCGK</sequence>
<dbReference type="Pfam" id="PF00072">
    <property type="entry name" value="Response_reg"/>
    <property type="match status" value="1"/>
</dbReference>
<dbReference type="SMART" id="SM00448">
    <property type="entry name" value="REC"/>
    <property type="match status" value="1"/>
</dbReference>
<reference evidence="13 14" key="1">
    <citation type="journal article" date="2014" name="Genome Announc.">
        <title>Draft Genome Sequence of Kocuria palustris PEL.</title>
        <authorList>
            <person name="Sharma G."/>
            <person name="Khatri I."/>
            <person name="Subramanian S."/>
        </authorList>
    </citation>
    <scope>NUCLEOTIDE SEQUENCE [LARGE SCALE GENOMIC DNA]</scope>
    <source>
        <strain evidence="13 14">PEL</strain>
    </source>
</reference>
<dbReference type="AlphaFoldDB" id="M2X8P9"/>
<dbReference type="STRING" id="71999.KPaMU14_07695"/>
<evidence type="ECO:0000256" key="10">
    <source>
        <dbReference type="PROSITE-ProRule" id="PRU00169"/>
    </source>
</evidence>
<evidence type="ECO:0000313" key="14">
    <source>
        <dbReference type="Proteomes" id="UP000009877"/>
    </source>
</evidence>
<accession>M2X8P9</accession>
<comment type="subcellular location">
    <subcellularLocation>
        <location evidence="1 9">Cytoplasm</location>
    </subcellularLocation>
</comment>
<dbReference type="InterPro" id="IPR011006">
    <property type="entry name" value="CheY-like_superfamily"/>
</dbReference>
<evidence type="ECO:0000256" key="8">
    <source>
        <dbReference type="ARBA" id="ARBA00023163"/>
    </source>
</evidence>
<evidence type="ECO:0000256" key="4">
    <source>
        <dbReference type="ARBA" id="ARBA00023012"/>
    </source>
</evidence>